<dbReference type="PANTHER" id="PTHR20859:SF84">
    <property type="entry name" value="INTERFERON ALPHA_BETA RECEPTOR 2"/>
    <property type="match status" value="1"/>
</dbReference>
<dbReference type="Proteomes" id="UP000314986">
    <property type="component" value="Unassembled WGS sequence"/>
</dbReference>
<dbReference type="Ensembl" id="ENSCMIT00000039910.1">
    <property type="protein sequence ID" value="ENSCMIP00000039341.1"/>
    <property type="gene ID" value="ENSCMIG00000016490.1"/>
</dbReference>
<dbReference type="SUPFAM" id="SSF49265">
    <property type="entry name" value="Fibronectin type III"/>
    <property type="match status" value="1"/>
</dbReference>
<name>A0A4W3JIU5_CALMI</name>
<accession>A0A4W3JIU5</accession>
<dbReference type="GO" id="GO:0005886">
    <property type="term" value="C:plasma membrane"/>
    <property type="evidence" value="ECO:0007669"/>
    <property type="project" value="TreeGrafter"/>
</dbReference>
<dbReference type="AlphaFoldDB" id="A0A4W3JIU5"/>
<organism evidence="3 4">
    <name type="scientific">Callorhinchus milii</name>
    <name type="common">Ghost shark</name>
    <dbReference type="NCBI Taxonomy" id="7868"/>
    <lineage>
        <taxon>Eukaryota</taxon>
        <taxon>Metazoa</taxon>
        <taxon>Chordata</taxon>
        <taxon>Craniata</taxon>
        <taxon>Vertebrata</taxon>
        <taxon>Chondrichthyes</taxon>
        <taxon>Holocephali</taxon>
        <taxon>Chimaeriformes</taxon>
        <taxon>Callorhinchidae</taxon>
        <taxon>Callorhinchus</taxon>
    </lineage>
</organism>
<reference evidence="3" key="4">
    <citation type="submission" date="2025-08" db="UniProtKB">
        <authorList>
            <consortium name="Ensembl"/>
        </authorList>
    </citation>
    <scope>IDENTIFICATION</scope>
</reference>
<evidence type="ECO:0000259" key="2">
    <source>
        <dbReference type="PROSITE" id="PS50853"/>
    </source>
</evidence>
<keyword evidence="1" id="KW-0732">Signal</keyword>
<reference evidence="4" key="3">
    <citation type="journal article" date="2014" name="Nature">
        <title>Elephant shark genome provides unique insights into gnathostome evolution.</title>
        <authorList>
            <consortium name="International Elephant Shark Genome Sequencing Consortium"/>
            <person name="Venkatesh B."/>
            <person name="Lee A.P."/>
            <person name="Ravi V."/>
            <person name="Maurya A.K."/>
            <person name="Lian M.M."/>
            <person name="Swann J.B."/>
            <person name="Ohta Y."/>
            <person name="Flajnik M.F."/>
            <person name="Sutoh Y."/>
            <person name="Kasahara M."/>
            <person name="Hoon S."/>
            <person name="Gangu V."/>
            <person name="Roy S.W."/>
            <person name="Irimia M."/>
            <person name="Korzh V."/>
            <person name="Kondrychyn I."/>
            <person name="Lim Z.W."/>
            <person name="Tay B.H."/>
            <person name="Tohari S."/>
            <person name="Kong K.W."/>
            <person name="Ho S."/>
            <person name="Lorente-Galdos B."/>
            <person name="Quilez J."/>
            <person name="Marques-Bonet T."/>
            <person name="Raney B.J."/>
            <person name="Ingham P.W."/>
            <person name="Tay A."/>
            <person name="Hillier L.W."/>
            <person name="Minx P."/>
            <person name="Boehm T."/>
            <person name="Wilson R.K."/>
            <person name="Brenner S."/>
            <person name="Warren W.C."/>
        </authorList>
    </citation>
    <scope>NUCLEOTIDE SEQUENCE [LARGE SCALE GENOMIC DNA]</scope>
</reference>
<dbReference type="GO" id="GO:0042018">
    <property type="term" value="F:interleukin-22 receptor activity"/>
    <property type="evidence" value="ECO:0007669"/>
    <property type="project" value="TreeGrafter"/>
</dbReference>
<feature type="chain" id="PRO_5046337381" description="Fibronectin type-III domain-containing protein" evidence="1">
    <location>
        <begin position="26"/>
        <end position="182"/>
    </location>
</feature>
<dbReference type="PROSITE" id="PS50853">
    <property type="entry name" value="FN3"/>
    <property type="match status" value="1"/>
</dbReference>
<keyword evidence="4" id="KW-1185">Reference proteome</keyword>
<dbReference type="Pfam" id="PF01108">
    <property type="entry name" value="Tissue_fac"/>
    <property type="match status" value="1"/>
</dbReference>
<evidence type="ECO:0000313" key="3">
    <source>
        <dbReference type="Ensembl" id="ENSCMIP00000039341.1"/>
    </source>
</evidence>
<protein>
    <recommendedName>
        <fullName evidence="2">Fibronectin type-III domain-containing protein</fullName>
    </recommendedName>
</protein>
<dbReference type="CDD" id="cd00063">
    <property type="entry name" value="FN3"/>
    <property type="match status" value="1"/>
</dbReference>
<reference evidence="4" key="1">
    <citation type="journal article" date="2006" name="Science">
        <title>Ancient noncoding elements conserved in the human genome.</title>
        <authorList>
            <person name="Venkatesh B."/>
            <person name="Kirkness E.F."/>
            <person name="Loh Y.H."/>
            <person name="Halpern A.L."/>
            <person name="Lee A.P."/>
            <person name="Johnson J."/>
            <person name="Dandona N."/>
            <person name="Viswanathan L.D."/>
            <person name="Tay A."/>
            <person name="Venter J.C."/>
            <person name="Strausberg R.L."/>
            <person name="Brenner S."/>
        </authorList>
    </citation>
    <scope>NUCLEOTIDE SEQUENCE [LARGE SCALE GENOMIC DNA]</scope>
</reference>
<dbReference type="InterPro" id="IPR003961">
    <property type="entry name" value="FN3_dom"/>
</dbReference>
<reference evidence="3" key="5">
    <citation type="submission" date="2025-09" db="UniProtKB">
        <authorList>
            <consortium name="Ensembl"/>
        </authorList>
    </citation>
    <scope>IDENTIFICATION</scope>
</reference>
<reference evidence="4" key="2">
    <citation type="journal article" date="2007" name="PLoS Biol.">
        <title>Survey sequencing and comparative analysis of the elephant shark (Callorhinchus milii) genome.</title>
        <authorList>
            <person name="Venkatesh B."/>
            <person name="Kirkness E.F."/>
            <person name="Loh Y.H."/>
            <person name="Halpern A.L."/>
            <person name="Lee A.P."/>
            <person name="Johnson J."/>
            <person name="Dandona N."/>
            <person name="Viswanathan L.D."/>
            <person name="Tay A."/>
            <person name="Venter J.C."/>
            <person name="Strausberg R.L."/>
            <person name="Brenner S."/>
        </authorList>
    </citation>
    <scope>NUCLEOTIDE SEQUENCE [LARGE SCALE GENOMIC DNA]</scope>
</reference>
<dbReference type="PANTHER" id="PTHR20859">
    <property type="entry name" value="INTERFERON/INTERLEUKIN RECEPTOR"/>
    <property type="match status" value="1"/>
</dbReference>
<dbReference type="InterPro" id="IPR050650">
    <property type="entry name" value="Type-II_Cytokine-TF_Rcpt"/>
</dbReference>
<sequence>MFIASRMFDVLCLLYVQQLFSSGTADLPPPCNVSFVSENFQHALKWEAGDPGSVATNYTVEYISFNNGNEWQPVHHCSHTPQQMCDLTEIFPAILNTYCIRVKAVTEAEDSKWISTDEFQPCRDTKLRAANAHLVDRNGNLQIRFDFAELPPIIKNEGIDSLIDIFGKLNYYITIAKDGKVE</sequence>
<dbReference type="InterPro" id="IPR036116">
    <property type="entry name" value="FN3_sf"/>
</dbReference>
<feature type="domain" description="Fibronectin type-III" evidence="2">
    <location>
        <begin position="27"/>
        <end position="125"/>
    </location>
</feature>
<dbReference type="Gene3D" id="2.60.40.10">
    <property type="entry name" value="Immunoglobulins"/>
    <property type="match status" value="1"/>
</dbReference>
<feature type="signal peptide" evidence="1">
    <location>
        <begin position="1"/>
        <end position="25"/>
    </location>
</feature>
<dbReference type="InterPro" id="IPR013783">
    <property type="entry name" value="Ig-like_fold"/>
</dbReference>
<proteinExistence type="predicted"/>
<dbReference type="GeneTree" id="ENSGT00510000048847"/>
<evidence type="ECO:0000256" key="1">
    <source>
        <dbReference type="SAM" id="SignalP"/>
    </source>
</evidence>
<evidence type="ECO:0000313" key="4">
    <source>
        <dbReference type="Proteomes" id="UP000314986"/>
    </source>
</evidence>